<keyword evidence="9" id="KW-1185">Reference proteome</keyword>
<dbReference type="InterPro" id="IPR036026">
    <property type="entry name" value="Seven-hairpin_glycosidases"/>
</dbReference>
<dbReference type="EMBL" id="JBFMKM010000006">
    <property type="protein sequence ID" value="KAL1305590.1"/>
    <property type="molecule type" value="Genomic_DNA"/>
</dbReference>
<name>A0ABR3PIN8_9PEZI</name>
<proteinExistence type="inferred from homology"/>
<feature type="region of interest" description="Disordered" evidence="6">
    <location>
        <begin position="888"/>
        <end position="914"/>
    </location>
</feature>
<evidence type="ECO:0000256" key="2">
    <source>
        <dbReference type="ARBA" id="ARBA00007658"/>
    </source>
</evidence>
<dbReference type="PANTHER" id="PTHR45679:SF5">
    <property type="entry name" value="ER DEGRADATION-ENHANCING ALPHA-MANNOSIDASE-LIKE PROTEIN 1"/>
    <property type="match status" value="1"/>
</dbReference>
<keyword evidence="5" id="KW-0378">Hydrolase</keyword>
<dbReference type="InterPro" id="IPR012341">
    <property type="entry name" value="6hp_glycosidase-like_sf"/>
</dbReference>
<feature type="chain" id="PRO_5046381850" description="alpha-1,2-Mannosidase" evidence="7">
    <location>
        <begin position="34"/>
        <end position="1146"/>
    </location>
</feature>
<dbReference type="Gene3D" id="1.50.10.10">
    <property type="match status" value="1"/>
</dbReference>
<dbReference type="PRINTS" id="PR00747">
    <property type="entry name" value="GLYHDRLASE47"/>
</dbReference>
<comment type="similarity">
    <text evidence="2 5">Belongs to the glycosyl hydrolase 47 family.</text>
</comment>
<feature type="signal peptide" evidence="7">
    <location>
        <begin position="1"/>
        <end position="33"/>
    </location>
</feature>
<dbReference type="EC" id="3.2.1.-" evidence="5"/>
<dbReference type="GeneID" id="95980894"/>
<dbReference type="InterPro" id="IPR001382">
    <property type="entry name" value="Glyco_hydro_47"/>
</dbReference>
<evidence type="ECO:0000313" key="9">
    <source>
        <dbReference type="Proteomes" id="UP001562354"/>
    </source>
</evidence>
<evidence type="ECO:0000313" key="8">
    <source>
        <dbReference type="EMBL" id="KAL1305590.1"/>
    </source>
</evidence>
<evidence type="ECO:0000256" key="5">
    <source>
        <dbReference type="RuleBase" id="RU361193"/>
    </source>
</evidence>
<evidence type="ECO:0000256" key="7">
    <source>
        <dbReference type="SAM" id="SignalP"/>
    </source>
</evidence>
<organism evidence="8 9">
    <name type="scientific">Neodothiora populina</name>
    <dbReference type="NCBI Taxonomy" id="2781224"/>
    <lineage>
        <taxon>Eukaryota</taxon>
        <taxon>Fungi</taxon>
        <taxon>Dikarya</taxon>
        <taxon>Ascomycota</taxon>
        <taxon>Pezizomycotina</taxon>
        <taxon>Dothideomycetes</taxon>
        <taxon>Dothideomycetidae</taxon>
        <taxon>Dothideales</taxon>
        <taxon>Dothioraceae</taxon>
        <taxon>Neodothiora</taxon>
    </lineage>
</organism>
<protein>
    <recommendedName>
        <fullName evidence="5">alpha-1,2-Mannosidase</fullName>
        <ecNumber evidence="5">3.2.1.-</ecNumber>
    </recommendedName>
</protein>
<comment type="subcellular location">
    <subcellularLocation>
        <location evidence="1">Endoplasmic reticulum</location>
    </subcellularLocation>
</comment>
<comment type="caution">
    <text evidence="8">The sequence shown here is derived from an EMBL/GenBank/DDBJ whole genome shotgun (WGS) entry which is preliminary data.</text>
</comment>
<evidence type="ECO:0000256" key="4">
    <source>
        <dbReference type="ARBA" id="ARBA00023180"/>
    </source>
</evidence>
<sequence>MLTSRRPPHEAFSSMTCLLSLLVLAFCSLLVNGMTDAEIAALKQDARYVFYHGMTNYHRYAYPEDELRPITCTPLTRDRFDPSHIEVNDVLGNYSLSVVDSLSTLAILASSPTSIYDKHNALDDFQKYIRLLVEEYGDGRSGPTGQGRRARGFDLDSKVQVFETTIRGVGGLLSAHLFAVGELPIRGYQPVEEQLEDGRSGILWDHDFVYDGQLLRLAQDLGERLLPAFHTPTGLPYPRVNLRHGTPFYENSPLNNDPEHGQCKKGRVHTAEKEITETCSAGAGSLVLEFTVLSRLTGDERFERLAKRAFWAVWERRNPSTGLLGAGIDAETGTWIGAFTGIGAGIDSFFEYAFKSHVLLSGSHYDTTQWRENSPESFLQTWHEAYASLTKHVRRDVQFQHPHYAQNDLYTGGPRLSWIDSLSAYYPGLLASAGEVEEASTVHLLYTALWTRYGALPERWNAQTGAIDNGLRWWGGRPEFIESTWYLYRATQDPWYLHVGEMTLRDIKRRCWTKCGWAGLQDVRTGEQSDRMESFFLGETAKYLYLLFDTEHPLNKLDAPWVFTTEGHPLIIPPSKRGDPVTDQVESQLYPWLSQGKCPIAPESLPFTMSTVAARPDIFHAASLARLHLMPKKDTPGAPLLDFSADHPSVTVGDIASPNNYTYFPWTLPPYLIPSNATSSKVAVRPTFDLTFPSLPSTGFDLGTLQKVDGGILVNSISGLRFGMVLEEDDAGEQRYRIHALSNLALGKDENLYLGTGTLSQVNPADPHFTRMRDTEVVDLIIDAPVPPLVAAAGTELDTDEAAAASNASVEILDLFDLDFTLDLDPDLFSAEHNSESSEAILSQIPAAVFADADRLAEQLDALVGILPDAIGVDNALRNAAGKLRAGQSLGPKLEKHSGSRDGGPVRSEKYEEQETLRRYTVPAMVSTGIGAAPLPLSLDTAPDPTTLDSGYLPYNSVLVIDSDLCDTEDQPPLTLSTDIPSNHNIIVVKRGGCSFSTKLSKIPSFAPSARGLQMVIVVSFPEHEHRKRDNDYTTDETSLVRPLLDEKQLTPKGVERRNGIAMAMVSGGEITWDTFVHAATAFGSVDVEGGKIVIRSSKNDEEEDHKGKRKSKAKDSSKRERAGIGIRRRYYWSSQGVRISNLFMR</sequence>
<keyword evidence="3" id="KW-0256">Endoplasmic reticulum</keyword>
<dbReference type="SUPFAM" id="SSF48225">
    <property type="entry name" value="Seven-hairpin glycosidases"/>
    <property type="match status" value="1"/>
</dbReference>
<evidence type="ECO:0000256" key="1">
    <source>
        <dbReference type="ARBA" id="ARBA00004240"/>
    </source>
</evidence>
<feature type="region of interest" description="Disordered" evidence="6">
    <location>
        <begin position="1097"/>
        <end position="1122"/>
    </location>
</feature>
<keyword evidence="5" id="KW-0326">Glycosidase</keyword>
<keyword evidence="7" id="KW-0732">Signal</keyword>
<dbReference type="Proteomes" id="UP001562354">
    <property type="component" value="Unassembled WGS sequence"/>
</dbReference>
<dbReference type="InterPro" id="IPR044674">
    <property type="entry name" value="EDEM1/2/3"/>
</dbReference>
<dbReference type="Pfam" id="PF01532">
    <property type="entry name" value="Glyco_hydro_47"/>
    <property type="match status" value="1"/>
</dbReference>
<dbReference type="RefSeq" id="XP_069201863.1">
    <property type="nucleotide sequence ID" value="XM_069347259.1"/>
</dbReference>
<accession>A0ABR3PIN8</accession>
<evidence type="ECO:0000256" key="6">
    <source>
        <dbReference type="SAM" id="MobiDB-lite"/>
    </source>
</evidence>
<evidence type="ECO:0000256" key="3">
    <source>
        <dbReference type="ARBA" id="ARBA00022824"/>
    </source>
</evidence>
<reference evidence="8 9" key="1">
    <citation type="submission" date="2024-07" db="EMBL/GenBank/DDBJ databases">
        <title>Draft sequence of the Neodothiora populina.</title>
        <authorList>
            <person name="Drown D.D."/>
            <person name="Schuette U.S."/>
            <person name="Buechlein A.B."/>
            <person name="Rusch D.R."/>
            <person name="Winton L.W."/>
            <person name="Adams G.A."/>
        </authorList>
    </citation>
    <scope>NUCLEOTIDE SEQUENCE [LARGE SCALE GENOMIC DNA]</scope>
    <source>
        <strain evidence="8 9">CPC 39397</strain>
    </source>
</reference>
<gene>
    <name evidence="8" type="ORF">AAFC00_007195</name>
</gene>
<keyword evidence="4" id="KW-0325">Glycoprotein</keyword>
<dbReference type="PANTHER" id="PTHR45679">
    <property type="entry name" value="ER DEGRADATION-ENHANCING ALPHA-MANNOSIDASE-LIKE PROTEIN 2"/>
    <property type="match status" value="1"/>
</dbReference>